<dbReference type="RefSeq" id="WP_377722901.1">
    <property type="nucleotide sequence ID" value="NZ_JBHSEW010000001.1"/>
</dbReference>
<protein>
    <submittedName>
        <fullName evidence="3">Phosphorylase</fullName>
    </submittedName>
</protein>
<dbReference type="PANTHER" id="PTHR38420:SF1">
    <property type="entry name" value="PUTATIVE (AFU_ORTHOLOGUE AFUA_5G14690)-RELATED"/>
    <property type="match status" value="1"/>
</dbReference>
<dbReference type="Pfam" id="PF09830">
    <property type="entry name" value="ATP_transf"/>
    <property type="match status" value="1"/>
</dbReference>
<evidence type="ECO:0000313" key="4">
    <source>
        <dbReference type="Proteomes" id="UP001595967"/>
    </source>
</evidence>
<accession>A0ABV9GQV8</accession>
<dbReference type="SUPFAM" id="SSF54197">
    <property type="entry name" value="HIT-like"/>
    <property type="match status" value="1"/>
</dbReference>
<dbReference type="PANTHER" id="PTHR38420">
    <property type="entry name" value="AP-4-A PHOSPHORYLASE II"/>
    <property type="match status" value="1"/>
</dbReference>
<dbReference type="InterPro" id="IPR019200">
    <property type="entry name" value="ATP_adenylylTrfase_C"/>
</dbReference>
<dbReference type="Proteomes" id="UP001595967">
    <property type="component" value="Unassembled WGS sequence"/>
</dbReference>
<proteinExistence type="predicted"/>
<dbReference type="InterPro" id="IPR043171">
    <property type="entry name" value="Ap4A_phos1/2-like"/>
</dbReference>
<dbReference type="InterPro" id="IPR036265">
    <property type="entry name" value="HIT-like_sf"/>
</dbReference>
<feature type="domain" description="Ap4A phosphorylase 1/2 N-terminal" evidence="2">
    <location>
        <begin position="3"/>
        <end position="170"/>
    </location>
</feature>
<evidence type="ECO:0000259" key="2">
    <source>
        <dbReference type="Pfam" id="PF19327"/>
    </source>
</evidence>
<evidence type="ECO:0000259" key="1">
    <source>
        <dbReference type="Pfam" id="PF09830"/>
    </source>
</evidence>
<dbReference type="EMBL" id="JBHSEW010000001">
    <property type="protein sequence ID" value="MFC4620618.1"/>
    <property type="molecule type" value="Genomic_DNA"/>
</dbReference>
<sequence>MTALLDAIRGKTESALASGDLSPLETSETVVEQNGLRFIVRWAEALARKDAAKAAAPAAEEKSAAGAEKVILPGGPRDPNFNPFLNPDPALTVGPIGTRHTIVLNKFPVCLHHLVLARREFAEQLTPLELCDFEVLAQLLSTLGGLGFYNGGAPAGASQRHKHVQWVPADPGNASLAQLAAGLPADAQPGVVYRHPALPMAHALLKVEAGLGADQSASAAALLAAYNQARADLGLEPGADGLLPSFNMLAGNGWLLLVPRSQEHFEGVSINALSFGGTIYVRQPEQVGLIRQTGPLQALASVGRKSS</sequence>
<keyword evidence="4" id="KW-1185">Reference proteome</keyword>
<dbReference type="Gene3D" id="3.30.428.70">
    <property type="match status" value="1"/>
</dbReference>
<dbReference type="Pfam" id="PF19327">
    <property type="entry name" value="Ap4A_phos_N"/>
    <property type="match status" value="1"/>
</dbReference>
<comment type="caution">
    <text evidence="3">The sequence shown here is derived from an EMBL/GenBank/DDBJ whole genome shotgun (WGS) entry which is preliminary data.</text>
</comment>
<gene>
    <name evidence="3" type="ORF">ACFO3A_00085</name>
</gene>
<reference evidence="4" key="1">
    <citation type="journal article" date="2019" name="Int. J. Syst. Evol. Microbiol.">
        <title>The Global Catalogue of Microorganisms (GCM) 10K type strain sequencing project: providing services to taxonomists for standard genome sequencing and annotation.</title>
        <authorList>
            <consortium name="The Broad Institute Genomics Platform"/>
            <consortium name="The Broad Institute Genome Sequencing Center for Infectious Disease"/>
            <person name="Wu L."/>
            <person name="Ma J."/>
        </authorList>
    </citation>
    <scope>NUCLEOTIDE SEQUENCE [LARGE SCALE GENOMIC DNA]</scope>
    <source>
        <strain evidence="4">JCM 11650</strain>
    </source>
</reference>
<dbReference type="InterPro" id="IPR009163">
    <property type="entry name" value="Ap4A_phos1/2"/>
</dbReference>
<dbReference type="InterPro" id="IPR045759">
    <property type="entry name" value="Ap4A_phos1/2_N"/>
</dbReference>
<evidence type="ECO:0000313" key="3">
    <source>
        <dbReference type="EMBL" id="MFC4620618.1"/>
    </source>
</evidence>
<name>A0ABV9GQV8_9BURK</name>
<organism evidence="3 4">
    <name type="scientific">Comamonas nitrativorans</name>
    <dbReference type="NCBI Taxonomy" id="108437"/>
    <lineage>
        <taxon>Bacteria</taxon>
        <taxon>Pseudomonadati</taxon>
        <taxon>Pseudomonadota</taxon>
        <taxon>Betaproteobacteria</taxon>
        <taxon>Burkholderiales</taxon>
        <taxon>Comamonadaceae</taxon>
        <taxon>Comamonas</taxon>
    </lineage>
</organism>
<feature type="domain" description="ATP adenylyltransferase C-terminal" evidence="1">
    <location>
        <begin position="196"/>
        <end position="303"/>
    </location>
</feature>
<dbReference type="PIRSF" id="PIRSF000846">
    <property type="entry name" value="ATP_adenylyltr"/>
    <property type="match status" value="1"/>
</dbReference>